<feature type="chain" id="PRO_5010285649" description="Two component regulator propeller" evidence="2">
    <location>
        <begin position="20"/>
        <end position="553"/>
    </location>
</feature>
<evidence type="ECO:0000313" key="3">
    <source>
        <dbReference type="EMBL" id="SEK26341.1"/>
    </source>
</evidence>
<keyword evidence="2" id="KW-0732">Signal</keyword>
<dbReference type="OrthoDB" id="5488757at2"/>
<feature type="compositionally biased region" description="Low complexity" evidence="1">
    <location>
        <begin position="58"/>
        <end position="87"/>
    </location>
</feature>
<evidence type="ECO:0000256" key="1">
    <source>
        <dbReference type="SAM" id="MobiDB-lite"/>
    </source>
</evidence>
<evidence type="ECO:0000313" key="4">
    <source>
        <dbReference type="Proteomes" id="UP000182719"/>
    </source>
</evidence>
<organism evidence="3 4">
    <name type="scientific">Stigmatella aurantiaca</name>
    <dbReference type="NCBI Taxonomy" id="41"/>
    <lineage>
        <taxon>Bacteria</taxon>
        <taxon>Pseudomonadati</taxon>
        <taxon>Myxococcota</taxon>
        <taxon>Myxococcia</taxon>
        <taxon>Myxococcales</taxon>
        <taxon>Cystobacterineae</taxon>
        <taxon>Archangiaceae</taxon>
        <taxon>Stigmatella</taxon>
    </lineage>
</organism>
<evidence type="ECO:0000256" key="2">
    <source>
        <dbReference type="SAM" id="SignalP"/>
    </source>
</evidence>
<dbReference type="AlphaFoldDB" id="A0A1H7FK15"/>
<protein>
    <recommendedName>
        <fullName evidence="5">Two component regulator propeller</fullName>
    </recommendedName>
</protein>
<dbReference type="EMBL" id="FOAP01000001">
    <property type="protein sequence ID" value="SEK26341.1"/>
    <property type="molecule type" value="Genomic_DNA"/>
</dbReference>
<evidence type="ECO:0008006" key="5">
    <source>
        <dbReference type="Google" id="ProtNLM"/>
    </source>
</evidence>
<reference evidence="4" key="1">
    <citation type="submission" date="2016-10" db="EMBL/GenBank/DDBJ databases">
        <authorList>
            <person name="Varghese N."/>
            <person name="Submissions S."/>
        </authorList>
    </citation>
    <scope>NUCLEOTIDE SEQUENCE [LARGE SCALE GENOMIC DNA]</scope>
    <source>
        <strain evidence="4">DSM 17044</strain>
    </source>
</reference>
<feature type="compositionally biased region" description="Pro residues" evidence="1">
    <location>
        <begin position="44"/>
        <end position="57"/>
    </location>
</feature>
<dbReference type="Proteomes" id="UP000182719">
    <property type="component" value="Unassembled WGS sequence"/>
</dbReference>
<dbReference type="PROSITE" id="PS51257">
    <property type="entry name" value="PROKAR_LIPOPROTEIN"/>
    <property type="match status" value="1"/>
</dbReference>
<dbReference type="RefSeq" id="WP_075004441.1">
    <property type="nucleotide sequence ID" value="NZ_FOAP01000001.1"/>
</dbReference>
<feature type="region of interest" description="Disordered" evidence="1">
    <location>
        <begin position="21"/>
        <end position="108"/>
    </location>
</feature>
<dbReference type="Gene3D" id="2.130.10.10">
    <property type="entry name" value="YVTN repeat-like/Quinoprotein amine dehydrogenase"/>
    <property type="match status" value="2"/>
</dbReference>
<feature type="compositionally biased region" description="Polar residues" evidence="1">
    <location>
        <begin position="26"/>
        <end position="35"/>
    </location>
</feature>
<accession>A0A1H7FK15</accession>
<dbReference type="InterPro" id="IPR015943">
    <property type="entry name" value="WD40/YVTN_repeat-like_dom_sf"/>
</dbReference>
<dbReference type="SUPFAM" id="SSF101898">
    <property type="entry name" value="NHL repeat"/>
    <property type="match status" value="1"/>
</dbReference>
<name>A0A1H7FK15_STIAU</name>
<gene>
    <name evidence="3" type="ORF">SAMN05444354_101134</name>
</gene>
<feature type="compositionally biased region" description="Pro residues" evidence="1">
    <location>
        <begin position="88"/>
        <end position="105"/>
    </location>
</feature>
<sequence>MKGGRKWAGALLAAGLVSAAACSDGGESNDTSEQGNPGLDNPGPETPVVPVNPPAAENPPSSGNDGGTPDAGTPPGDGGTPPTDGGTPPTPPPPPTPPIIAPPPSAAGWRFFGRAEGGPEKVYGVTSDEDGNIWVAGGEEGLFVLKPGATSFQKFTMSDGLRPYGYLPGGGTPTGTKYLKVISVAGGVKKAGASGMVFVGYEGLPGEGANHCENNWDGANPDASRYKSGDADKVTLLPDGTITTVHYDIFSGPDVVRDEPRGREKVCNILRIAVDKKTNSVWFGGNHGFAWGDIRFEGNPACNGQHSCAGLYEHVHPAINAFVYSNKAEDSKLYPNDPSKWRVRNALLTDAYYGVAVDPSGDVWFGGADRSTRFRYVTATGSPNYWRAQSMTEDSAYAWNRYDIWTDAVANGSRPEQRTSDNVSGMAVAKDGTVWVGSFANGVAQLDGEGKVLRRFSAELVDRKGYVASLSADPLDGSVWAGTSWGGGISRIRGNTVTHYNSDIIGMDLAMSRVSDIQADTSGAQRRILVGFMGYERSDKRWVAGSIGIYTGD</sequence>
<feature type="signal peptide" evidence="2">
    <location>
        <begin position="1"/>
        <end position="19"/>
    </location>
</feature>
<keyword evidence="4" id="KW-1185">Reference proteome</keyword>
<proteinExistence type="predicted"/>